<protein>
    <submittedName>
        <fullName evidence="8">Na/Pi cotransporter family protein</fullName>
    </submittedName>
</protein>
<organism evidence="8 9">
    <name type="scientific">Rhodovarius crocodyli</name>
    <dbReference type="NCBI Taxonomy" id="1979269"/>
    <lineage>
        <taxon>Bacteria</taxon>
        <taxon>Pseudomonadati</taxon>
        <taxon>Pseudomonadota</taxon>
        <taxon>Alphaproteobacteria</taxon>
        <taxon>Acetobacterales</taxon>
        <taxon>Roseomonadaceae</taxon>
        <taxon>Rhodovarius</taxon>
    </lineage>
</organism>
<feature type="transmembrane region" description="Helical" evidence="6">
    <location>
        <begin position="177"/>
        <end position="199"/>
    </location>
</feature>
<dbReference type="InterPro" id="IPR038078">
    <property type="entry name" value="PhoU-like_sf"/>
</dbReference>
<dbReference type="Pfam" id="PF02690">
    <property type="entry name" value="Na_Pi_cotrans"/>
    <property type="match status" value="2"/>
</dbReference>
<comment type="subcellular location">
    <subcellularLocation>
        <location evidence="1">Cell membrane</location>
        <topology evidence="1">Multi-pass membrane protein</topology>
    </subcellularLocation>
</comment>
<dbReference type="AlphaFoldDB" id="A0A437MCT5"/>
<dbReference type="Gene3D" id="1.20.58.220">
    <property type="entry name" value="Phosphate transport system protein phou homolog 2, domain 2"/>
    <property type="match status" value="1"/>
</dbReference>
<gene>
    <name evidence="8" type="ORF">EOD42_17935</name>
</gene>
<dbReference type="NCBIfam" id="TIGR00704">
    <property type="entry name" value="NaPi_cotrn_rel"/>
    <property type="match status" value="1"/>
</dbReference>
<evidence type="ECO:0000256" key="6">
    <source>
        <dbReference type="SAM" id="Phobius"/>
    </source>
</evidence>
<dbReference type="PANTHER" id="PTHR10010">
    <property type="entry name" value="SOLUTE CARRIER FAMILY 34 SODIUM PHOSPHATE , MEMBER 2-RELATED"/>
    <property type="match status" value="1"/>
</dbReference>
<feature type="transmembrane region" description="Helical" evidence="6">
    <location>
        <begin position="249"/>
        <end position="267"/>
    </location>
</feature>
<evidence type="ECO:0000256" key="3">
    <source>
        <dbReference type="ARBA" id="ARBA00022692"/>
    </source>
</evidence>
<keyword evidence="5 6" id="KW-0472">Membrane</keyword>
<dbReference type="GO" id="GO:0044341">
    <property type="term" value="P:sodium-dependent phosphate transport"/>
    <property type="evidence" value="ECO:0007669"/>
    <property type="project" value="InterPro"/>
</dbReference>
<dbReference type="NCBIfam" id="NF037997">
    <property type="entry name" value="Na_Pi_symport"/>
    <property type="match status" value="1"/>
</dbReference>
<dbReference type="GO" id="GO:0005886">
    <property type="term" value="C:plasma membrane"/>
    <property type="evidence" value="ECO:0007669"/>
    <property type="project" value="UniProtKB-SubCell"/>
</dbReference>
<evidence type="ECO:0000313" key="9">
    <source>
        <dbReference type="Proteomes" id="UP000282957"/>
    </source>
</evidence>
<feature type="transmembrane region" description="Helical" evidence="6">
    <location>
        <begin position="137"/>
        <end position="157"/>
    </location>
</feature>
<dbReference type="PANTHER" id="PTHR10010:SF46">
    <property type="entry name" value="SODIUM-DEPENDENT PHOSPHATE TRANSPORT PROTEIN 2B"/>
    <property type="match status" value="1"/>
</dbReference>
<evidence type="ECO:0000256" key="1">
    <source>
        <dbReference type="ARBA" id="ARBA00004651"/>
    </source>
</evidence>
<feature type="transmembrane region" description="Helical" evidence="6">
    <location>
        <begin position="279"/>
        <end position="299"/>
    </location>
</feature>
<dbReference type="OrthoDB" id="5778511at2"/>
<evidence type="ECO:0000256" key="4">
    <source>
        <dbReference type="ARBA" id="ARBA00022989"/>
    </source>
</evidence>
<dbReference type="SUPFAM" id="SSF109755">
    <property type="entry name" value="PhoU-like"/>
    <property type="match status" value="1"/>
</dbReference>
<keyword evidence="3 6" id="KW-0812">Transmembrane</keyword>
<evidence type="ECO:0000313" key="8">
    <source>
        <dbReference type="EMBL" id="RVT95459.1"/>
    </source>
</evidence>
<name>A0A437MCT5_9PROT</name>
<dbReference type="EMBL" id="SACL01000006">
    <property type="protein sequence ID" value="RVT95459.1"/>
    <property type="molecule type" value="Genomic_DNA"/>
</dbReference>
<proteinExistence type="predicted"/>
<feature type="domain" description="PhoU" evidence="7">
    <location>
        <begin position="344"/>
        <end position="422"/>
    </location>
</feature>
<dbReference type="InterPro" id="IPR026022">
    <property type="entry name" value="PhoU_dom"/>
</dbReference>
<comment type="caution">
    <text evidence="8">The sequence shown here is derived from an EMBL/GenBank/DDBJ whole genome shotgun (WGS) entry which is preliminary data.</text>
</comment>
<evidence type="ECO:0000256" key="5">
    <source>
        <dbReference type="ARBA" id="ARBA00023136"/>
    </source>
</evidence>
<keyword evidence="4 6" id="KW-1133">Transmembrane helix</keyword>
<sequence>MNEARLLLELAGEAALLLWGLHMVQSGVQRAFGGRLQSGLERTLGTPWRAVLAGLGVTAVLQSSTATALMVSSFAAGGAVGLLPALAAMLGANIGTALIVQFLSFDAGWLYPPLILGGVVAFRGARRTRSRDLGRVAIGLGLMLLSLHQLSATLAPVESSPTLANMLALVADQPLPNLVLAAVVAWAAHSSVAGVLFVASLSGGGAIEPQAAIAMVLGANLGTALNPLLQARGAAGGRDRLRLPVGNLLNRLAGCVLVLALLPQATAMMTQFNPAPARLVANAHLVFNLLTALLAFPLLRPMAALLARLLPEPPPGADPAAPRYLDESALETPSVALSNATREVLRMADALEEMLTASARAFGTEERDTSRALARMDHVMDRLHHAIHAYLAAIPAEALADEEERRLEEIQGFAIALEQAADVLARDLSQHAAKRLRRGLVLNPREQSELSEVYATLAEQLRLAIAVFMMDDAEAARRLVTAKESLREPEREAARRVATAEGGAAPSFLLDTVRDLRRVGAHLVGVAHPLLERRGELLPSRLRPRSP</sequence>
<dbReference type="InterPro" id="IPR004633">
    <property type="entry name" value="NaPi_cotrn-rel/YqeW-like"/>
</dbReference>
<keyword evidence="9" id="KW-1185">Reference proteome</keyword>
<dbReference type="InterPro" id="IPR003841">
    <property type="entry name" value="Na/Pi_transpt"/>
</dbReference>
<keyword evidence="2" id="KW-1003">Cell membrane</keyword>
<dbReference type="Pfam" id="PF01895">
    <property type="entry name" value="PhoU"/>
    <property type="match status" value="1"/>
</dbReference>
<dbReference type="GO" id="GO:0005436">
    <property type="term" value="F:sodium:phosphate symporter activity"/>
    <property type="evidence" value="ECO:0007669"/>
    <property type="project" value="InterPro"/>
</dbReference>
<accession>A0A437MCT5</accession>
<reference evidence="8 9" key="1">
    <citation type="submission" date="2019-01" db="EMBL/GenBank/DDBJ databases">
        <authorList>
            <person name="Chen W.-M."/>
        </authorList>
    </citation>
    <scope>NUCLEOTIDE SEQUENCE [LARGE SCALE GENOMIC DNA]</scope>
    <source>
        <strain evidence="8 9">CCP-6</strain>
    </source>
</reference>
<evidence type="ECO:0000259" key="7">
    <source>
        <dbReference type="Pfam" id="PF01895"/>
    </source>
</evidence>
<dbReference type="Proteomes" id="UP000282957">
    <property type="component" value="Unassembled WGS sequence"/>
</dbReference>
<evidence type="ECO:0000256" key="2">
    <source>
        <dbReference type="ARBA" id="ARBA00022475"/>
    </source>
</evidence>
<feature type="transmembrane region" description="Helical" evidence="6">
    <location>
        <begin position="109"/>
        <end position="125"/>
    </location>
</feature>